<keyword evidence="4" id="KW-1185">Reference proteome</keyword>
<dbReference type="Proteomes" id="UP000011689">
    <property type="component" value="Unassembled WGS sequence"/>
</dbReference>
<dbReference type="GeneID" id="72712588"/>
<feature type="compositionally biased region" description="Acidic residues" evidence="1">
    <location>
        <begin position="151"/>
        <end position="169"/>
    </location>
</feature>
<evidence type="ECO:0000256" key="1">
    <source>
        <dbReference type="SAM" id="MobiDB-lite"/>
    </source>
</evidence>
<gene>
    <name evidence="3" type="ORF">C467_03706</name>
</gene>
<sequence length="807" mass="86159">MYEPGPPRTTSVGESVELAPRSPDPDGTYRWTVRDAPADSTLSAGDGPDPDATGPPSSATTVGPDGAAPETGSAATTGSDDSTAAVLRAGETGRDDDPVVHLAPDAPGTYVLALDAPDGVHRQRVRVFPDERREADIRVPASDLDGSSGGESDDSESDDSETGDDEPGDEVDRVSLLWPLNENRLACDRAEREGDDWVARVRVPPGSHGFALVPDGDRGAAHHGVCEVPGPGRPRVSLDAAVVGTDDADETARLRLTAAVEPAPAVDGVARGGDPEALGATFLVDDRDADPDAVAGIESRADGRTLSVPLDALRGDGVDDAVRIHAVPHGERYGAAETVRAETGGDGDGATDADDIAVTDPHPTPPWAESPTIYEVFVRSFAGDTLPTTFREIERRVEYLDHLGVDALWLTPVLASPTDHGYHVTDYYDTAADLGSREAFESLVDACHDAGIRVIFDLVINHTSRDHPAFQLHSAGVDAYADHYRRTDAARDVTGIDWAELGDGDVPDYYFEWGRIPNLNYDSPTVREWLLDVVDEWAGVVDGFRADVAWGVPHGFWKEVADRVPDDVLLLDETLPHDPFYGEGEFHRHYDTSLYDTLRAVGAGEEPADAVETALARGEWLGFGEGGHEQMRYVENHDEDRYLAAYGRDALRAAAAVTFTLPGAPMIYAGQERGNETYRGPIRWHDGDNALTEFHRELAALRASEPLLREGGVTFGGRAAGVRVVGGDADRVTAYERTPPEGTETRGDDPDDRDALLVVVNFGAEPATVAVPDSVDADLFGDGSVRGGDEGDDGEAVVAVDSVTVLR</sequence>
<dbReference type="CDD" id="cd11313">
    <property type="entry name" value="AmyAc_arch_bac_AmyA"/>
    <property type="match status" value="1"/>
</dbReference>
<dbReference type="InterPro" id="IPR017853">
    <property type="entry name" value="GH"/>
</dbReference>
<feature type="domain" description="Glycosyl hydrolase family 13 catalytic" evidence="2">
    <location>
        <begin position="375"/>
        <end position="702"/>
    </location>
</feature>
<dbReference type="AlphaFoldDB" id="M0FL82"/>
<evidence type="ECO:0000313" key="3">
    <source>
        <dbReference type="EMBL" id="ELZ59349.1"/>
    </source>
</evidence>
<accession>M0FL82</accession>
<name>M0FL82_9EURY</name>
<feature type="compositionally biased region" description="Basic and acidic residues" evidence="1">
    <location>
        <begin position="127"/>
        <end position="137"/>
    </location>
</feature>
<feature type="compositionally biased region" description="Low complexity" evidence="1">
    <location>
        <begin position="71"/>
        <end position="85"/>
    </location>
</feature>
<comment type="caution">
    <text evidence="3">The sequence shown here is derived from an EMBL/GenBank/DDBJ whole genome shotgun (WGS) entry which is preliminary data.</text>
</comment>
<dbReference type="PATRIC" id="fig|1227481.4.peg.716"/>
<dbReference type="SMART" id="SM00642">
    <property type="entry name" value="Aamy"/>
    <property type="match status" value="1"/>
</dbReference>
<dbReference type="InterPro" id="IPR006047">
    <property type="entry name" value="GH13_cat_dom"/>
</dbReference>
<dbReference type="SUPFAM" id="SSF51445">
    <property type="entry name" value="(Trans)glycosidases"/>
    <property type="match status" value="1"/>
</dbReference>
<dbReference type="EMBL" id="AOJO01000018">
    <property type="protein sequence ID" value="ELZ59349.1"/>
    <property type="molecule type" value="Genomic_DNA"/>
</dbReference>
<evidence type="ECO:0000313" key="4">
    <source>
        <dbReference type="Proteomes" id="UP000011689"/>
    </source>
</evidence>
<proteinExistence type="predicted"/>
<dbReference type="Gene3D" id="3.20.20.80">
    <property type="entry name" value="Glycosidases"/>
    <property type="match status" value="1"/>
</dbReference>
<reference evidence="3 4" key="1">
    <citation type="journal article" date="2014" name="PLoS Genet.">
        <title>Phylogenetically driven sequencing of extremely halophilic archaea reveals strategies for static and dynamic osmo-response.</title>
        <authorList>
            <person name="Becker E.A."/>
            <person name="Seitzer P.M."/>
            <person name="Tritt A."/>
            <person name="Larsen D."/>
            <person name="Krusor M."/>
            <person name="Yao A.I."/>
            <person name="Wu D."/>
            <person name="Madern D."/>
            <person name="Eisen J.A."/>
            <person name="Darling A.E."/>
            <person name="Facciotti M.T."/>
        </authorList>
    </citation>
    <scope>NUCLEOTIDE SEQUENCE [LARGE SCALE GENOMIC DNA]</scope>
    <source>
        <strain evidence="3 4">ATCC 700873</strain>
    </source>
</reference>
<dbReference type="Pfam" id="PF00128">
    <property type="entry name" value="Alpha-amylase"/>
    <property type="match status" value="2"/>
</dbReference>
<organism evidence="3 4">
    <name type="scientific">Halorubrum hochstenium ATCC 700873</name>
    <dbReference type="NCBI Taxonomy" id="1227481"/>
    <lineage>
        <taxon>Archaea</taxon>
        <taxon>Methanobacteriati</taxon>
        <taxon>Methanobacteriota</taxon>
        <taxon>Stenosarchaea group</taxon>
        <taxon>Halobacteria</taxon>
        <taxon>Halobacteriales</taxon>
        <taxon>Haloferacaceae</taxon>
        <taxon>Halorubrum</taxon>
    </lineage>
</organism>
<dbReference type="OrthoDB" id="34423at2157"/>
<feature type="compositionally biased region" description="Low complexity" evidence="1">
    <location>
        <begin position="43"/>
        <end position="59"/>
    </location>
</feature>
<dbReference type="GO" id="GO:0016798">
    <property type="term" value="F:hydrolase activity, acting on glycosyl bonds"/>
    <property type="evidence" value="ECO:0007669"/>
    <property type="project" value="UniProtKB-KW"/>
</dbReference>
<evidence type="ECO:0000259" key="2">
    <source>
        <dbReference type="SMART" id="SM00642"/>
    </source>
</evidence>
<feature type="region of interest" description="Disordered" evidence="1">
    <location>
        <begin position="1"/>
        <end position="175"/>
    </location>
</feature>
<dbReference type="STRING" id="1227481.C467_03706"/>
<protein>
    <submittedName>
        <fullName evidence="3">Alpha amylase catalytic region</fullName>
    </submittedName>
</protein>
<dbReference type="PANTHER" id="PTHR10357">
    <property type="entry name" value="ALPHA-AMYLASE FAMILY MEMBER"/>
    <property type="match status" value="1"/>
</dbReference>
<dbReference type="RefSeq" id="WP_008581869.1">
    <property type="nucleotide sequence ID" value="NZ_AOJO01000018.1"/>
</dbReference>
<dbReference type="GO" id="GO:0005975">
    <property type="term" value="P:carbohydrate metabolic process"/>
    <property type="evidence" value="ECO:0007669"/>
    <property type="project" value="InterPro"/>
</dbReference>